<comment type="caution">
    <text evidence="4">The sequence shown here is derived from an EMBL/GenBank/DDBJ whole genome shotgun (WGS) entry which is preliminary data.</text>
</comment>
<dbReference type="Proteomes" id="UP000269945">
    <property type="component" value="Unassembled WGS sequence"/>
</dbReference>
<dbReference type="AlphaFoldDB" id="A0A9X9M9B6"/>
<evidence type="ECO:0000256" key="2">
    <source>
        <dbReference type="SAM" id="MobiDB-lite"/>
    </source>
</evidence>
<feature type="region of interest" description="Disordered" evidence="2">
    <location>
        <begin position="45"/>
        <end position="75"/>
    </location>
</feature>
<dbReference type="InterPro" id="IPR039989">
    <property type="entry name" value="NUDT9"/>
</dbReference>
<dbReference type="PANTHER" id="PTHR13030:SF8">
    <property type="entry name" value="ADP-RIBOSE PYROPHOSPHATASE, MITOCHONDRIAL"/>
    <property type="match status" value="1"/>
</dbReference>
<dbReference type="Pfam" id="PF25969">
    <property type="entry name" value="NUDT9_N"/>
    <property type="match status" value="1"/>
</dbReference>
<organism evidence="4 5">
    <name type="scientific">Gulo gulo</name>
    <name type="common">Wolverine</name>
    <name type="synonym">Gluton</name>
    <dbReference type="NCBI Taxonomy" id="48420"/>
    <lineage>
        <taxon>Eukaryota</taxon>
        <taxon>Metazoa</taxon>
        <taxon>Chordata</taxon>
        <taxon>Craniata</taxon>
        <taxon>Vertebrata</taxon>
        <taxon>Euteleostomi</taxon>
        <taxon>Mammalia</taxon>
        <taxon>Eutheria</taxon>
        <taxon>Laurasiatheria</taxon>
        <taxon>Carnivora</taxon>
        <taxon>Caniformia</taxon>
        <taxon>Musteloidea</taxon>
        <taxon>Mustelidae</taxon>
        <taxon>Guloninae</taxon>
        <taxon>Gulo</taxon>
    </lineage>
</organism>
<dbReference type="PANTHER" id="PTHR13030">
    <property type="entry name" value="NUDIX HYDROLASE"/>
    <property type="match status" value="1"/>
</dbReference>
<feature type="domain" description="Nudix hydrolase" evidence="3">
    <location>
        <begin position="187"/>
        <end position="226"/>
    </location>
</feature>
<dbReference type="Gene3D" id="3.90.79.10">
    <property type="entry name" value="Nucleoside Triphosphate Pyrophosphohydrolase"/>
    <property type="match status" value="1"/>
</dbReference>
<evidence type="ECO:0000259" key="3">
    <source>
        <dbReference type="Pfam" id="PF00293"/>
    </source>
</evidence>
<keyword evidence="5" id="KW-1185">Reference proteome</keyword>
<keyword evidence="1" id="KW-0175">Coiled coil</keyword>
<sequence>MVSLSVTLASVACRPSSCPNISAGWNPPSSGGFPPSFLMSDLKAAAEDPHKKARTSPYPGSKVEESQVLDKKVSQQVEWPEDKSVEYTASSVLAWPMWADPPVGDRNFSSKFNEEAGHVERSQNGLYEVENGRHRNPAGWHRLVGRGLLGWWGPNQAADSILTRWKKDSKGKKFTHPVSERNVLQFVAIERKDCGEWAIPGEMVEPGENISTTLKREFGEEAMNSLQKSRAKTQELEKQLHKLFNQEHLVSIKVTWMIPATQITRGW</sequence>
<dbReference type="GO" id="GO:0005739">
    <property type="term" value="C:mitochondrion"/>
    <property type="evidence" value="ECO:0007669"/>
    <property type="project" value="TreeGrafter"/>
</dbReference>
<evidence type="ECO:0000313" key="5">
    <source>
        <dbReference type="Proteomes" id="UP000269945"/>
    </source>
</evidence>
<dbReference type="EMBL" id="CYRY02044779">
    <property type="protein sequence ID" value="VCX39945.1"/>
    <property type="molecule type" value="Genomic_DNA"/>
</dbReference>
<feature type="coiled-coil region" evidence="1">
    <location>
        <begin position="219"/>
        <end position="246"/>
    </location>
</feature>
<dbReference type="Pfam" id="PF00293">
    <property type="entry name" value="NUDIX"/>
    <property type="match status" value="1"/>
</dbReference>
<proteinExistence type="predicted"/>
<reference evidence="4 5" key="1">
    <citation type="submission" date="2018-10" db="EMBL/GenBank/DDBJ databases">
        <authorList>
            <person name="Ekblom R."/>
            <person name="Jareborg N."/>
        </authorList>
    </citation>
    <scope>NUCLEOTIDE SEQUENCE [LARGE SCALE GENOMIC DNA]</scope>
    <source>
        <tissue evidence="4">Muscle</tissue>
    </source>
</reference>
<feature type="compositionally biased region" description="Basic and acidic residues" evidence="2">
    <location>
        <begin position="62"/>
        <end position="73"/>
    </location>
</feature>
<protein>
    <recommendedName>
        <fullName evidence="3">Nudix hydrolase domain-containing protein</fullName>
    </recommendedName>
</protein>
<name>A0A9X9M9B6_GULGU</name>
<dbReference type="InterPro" id="IPR000086">
    <property type="entry name" value="NUDIX_hydrolase_dom"/>
</dbReference>
<dbReference type="GO" id="GO:0047631">
    <property type="term" value="F:ADP-ribose diphosphatase activity"/>
    <property type="evidence" value="ECO:0007669"/>
    <property type="project" value="InterPro"/>
</dbReference>
<dbReference type="SUPFAM" id="SSF55811">
    <property type="entry name" value="Nudix"/>
    <property type="match status" value="1"/>
</dbReference>
<evidence type="ECO:0000256" key="1">
    <source>
        <dbReference type="SAM" id="Coils"/>
    </source>
</evidence>
<dbReference type="InterPro" id="IPR015797">
    <property type="entry name" value="NUDIX_hydrolase-like_dom_sf"/>
</dbReference>
<gene>
    <name evidence="4" type="ORF">BN2614_LOCUS1</name>
</gene>
<accession>A0A9X9M9B6</accession>
<evidence type="ECO:0000313" key="4">
    <source>
        <dbReference type="EMBL" id="VCX39945.1"/>
    </source>
</evidence>